<dbReference type="InterPro" id="IPR003661">
    <property type="entry name" value="HisK_dim/P_dom"/>
</dbReference>
<sequence>MGAKTVGRLALLISTMLLICPVRADSWYIGILSIRGDFFARSSWKPLESFLNQQLPDQQFHIRPLDLHQMQEAVKNGSVQFVVTHPGQFVQLNNHLPLRWLASLRASHGIKNVIGSVILTRRDSEIKTPADLIGKTVGAVDPMAFGGYLLGYKALSDAGLMPDRDLHLRFTGFPADALIYLLRENAVQAAIVPVCLLEMMDEEGLIHKDDFVALLKRPAPIPCVTSTRLYHGWSFAALPAVSDELADRVTRALFNAPADAVFHWGAPASTNQVEMLMRELKQHPQQRQLWMDVTSWFVQNRLAMAAGGLALMLLILNYIWVMMQVQRRGKLLERNAMQLRKQEQDLQTARQISVLGEMTSGFAHELNQPLAAIRHYAQGCAIRLRKQDPQHPLLPALENIDLQAQLGAETLRNLRLWVNQAQGKHVTAEKWESISIAQAIENVWQWLHVPRQFPELHIIGSIDHTLTVILPPVLLEQVLANLILNAAQAGANRLWIDACRADGKVEITLQDNGGGIDDAIMKQAFEPFKSGRKDGMGLGLVICRRLVRYARGDISIANKTAPDGKKGLTVIINFSQQEDNSAHGNYSPAR</sequence>
<dbReference type="InterPro" id="IPR036890">
    <property type="entry name" value="HATPase_C_sf"/>
</dbReference>
<dbReference type="EC" id="2.7.13.3" evidence="2"/>
<accession>A0A6B2EY39</accession>
<dbReference type="PANTHER" id="PTHR43065:SF10">
    <property type="entry name" value="PEROXIDE STRESS-ACTIVATED HISTIDINE KINASE MAK3"/>
    <property type="match status" value="1"/>
</dbReference>
<dbReference type="EMBL" id="PDFF01000110">
    <property type="protein sequence ID" value="NCA59715.1"/>
    <property type="molecule type" value="Genomic_DNA"/>
</dbReference>
<keyword evidence="8" id="KW-0902">Two-component regulatory system</keyword>
<dbReference type="InterPro" id="IPR036097">
    <property type="entry name" value="HisK_dim/P_sf"/>
</dbReference>
<evidence type="ECO:0000256" key="7">
    <source>
        <dbReference type="ARBA" id="ARBA00022840"/>
    </source>
</evidence>
<keyword evidence="9" id="KW-1133">Transmembrane helix</keyword>
<dbReference type="InterPro" id="IPR004358">
    <property type="entry name" value="Sig_transdc_His_kin-like_C"/>
</dbReference>
<name>A0A6B2EY39_KLEPN</name>
<dbReference type="RefSeq" id="WP_087638556.1">
    <property type="nucleotide sequence ID" value="NZ_BAABZX010000047.1"/>
</dbReference>
<dbReference type="Gene3D" id="1.10.287.130">
    <property type="match status" value="1"/>
</dbReference>
<keyword evidence="5" id="KW-0547">Nucleotide-binding</keyword>
<dbReference type="AlphaFoldDB" id="A0A6B2EY39"/>
<dbReference type="InterPro" id="IPR053527">
    <property type="entry name" value="Tetrathionate_sensor_kinase"/>
</dbReference>
<feature type="domain" description="Histidine kinase" evidence="10">
    <location>
        <begin position="361"/>
        <end position="578"/>
    </location>
</feature>
<dbReference type="SUPFAM" id="SSF55874">
    <property type="entry name" value="ATPase domain of HSP90 chaperone/DNA topoisomerase II/histidine kinase"/>
    <property type="match status" value="1"/>
</dbReference>
<evidence type="ECO:0000256" key="3">
    <source>
        <dbReference type="ARBA" id="ARBA00022553"/>
    </source>
</evidence>
<gene>
    <name evidence="11" type="ORF">CRN12_24655</name>
</gene>
<dbReference type="SUPFAM" id="SSF47384">
    <property type="entry name" value="Homodimeric domain of signal transducing histidine kinase"/>
    <property type="match status" value="1"/>
</dbReference>
<dbReference type="PRINTS" id="PR00344">
    <property type="entry name" value="BCTRLSENSOR"/>
</dbReference>
<keyword evidence="6 11" id="KW-0418">Kinase</keyword>
<keyword evidence="4" id="KW-0808">Transferase</keyword>
<comment type="caution">
    <text evidence="11">The sequence shown here is derived from an EMBL/GenBank/DDBJ whole genome shotgun (WGS) entry which is preliminary data.</text>
</comment>
<dbReference type="PANTHER" id="PTHR43065">
    <property type="entry name" value="SENSOR HISTIDINE KINASE"/>
    <property type="match status" value="1"/>
</dbReference>
<evidence type="ECO:0000256" key="1">
    <source>
        <dbReference type="ARBA" id="ARBA00000085"/>
    </source>
</evidence>
<feature type="transmembrane region" description="Helical" evidence="9">
    <location>
        <begin position="302"/>
        <end position="321"/>
    </location>
</feature>
<dbReference type="InterPro" id="IPR003594">
    <property type="entry name" value="HATPase_dom"/>
</dbReference>
<evidence type="ECO:0000259" key="10">
    <source>
        <dbReference type="PROSITE" id="PS50109"/>
    </source>
</evidence>
<keyword evidence="7" id="KW-0067">ATP-binding</keyword>
<dbReference type="InterPro" id="IPR005467">
    <property type="entry name" value="His_kinase_dom"/>
</dbReference>
<evidence type="ECO:0000256" key="5">
    <source>
        <dbReference type="ARBA" id="ARBA00022741"/>
    </source>
</evidence>
<reference evidence="11" key="1">
    <citation type="submission" date="2017-10" db="EMBL/GenBank/DDBJ databases">
        <title>Draft genome sequences of three KPC-producing Klebsiella pneumoniae Sequence-Type 15, 258 and 309, isolated from a hospital in Argentina.</title>
        <authorList>
            <person name="Nievas J."/>
            <person name="Smayevsky J."/>
            <person name="Pin Viso N."/>
            <person name="Vera P."/>
            <person name="Nicola F."/>
            <person name="Aballay D."/>
            <person name="Farber M."/>
        </authorList>
    </citation>
    <scope>NUCLEOTIDE SEQUENCE</scope>
    <source>
        <strain evidence="11">KN-ST309</strain>
    </source>
</reference>
<evidence type="ECO:0000256" key="8">
    <source>
        <dbReference type="ARBA" id="ARBA00023012"/>
    </source>
</evidence>
<dbReference type="GO" id="GO:0005524">
    <property type="term" value="F:ATP binding"/>
    <property type="evidence" value="ECO:0007669"/>
    <property type="project" value="UniProtKB-KW"/>
</dbReference>
<evidence type="ECO:0000256" key="2">
    <source>
        <dbReference type="ARBA" id="ARBA00012438"/>
    </source>
</evidence>
<dbReference type="Pfam" id="PF12974">
    <property type="entry name" value="Phosphonate-bd"/>
    <property type="match status" value="1"/>
</dbReference>
<keyword evidence="9" id="KW-0812">Transmembrane</keyword>
<dbReference type="PROSITE" id="PS50109">
    <property type="entry name" value="HIS_KIN"/>
    <property type="match status" value="1"/>
</dbReference>
<keyword evidence="9" id="KW-0472">Membrane</keyword>
<comment type="catalytic activity">
    <reaction evidence="1">
        <text>ATP + protein L-histidine = ADP + protein N-phospho-L-histidine.</text>
        <dbReference type="EC" id="2.7.13.3"/>
    </reaction>
</comment>
<evidence type="ECO:0000256" key="9">
    <source>
        <dbReference type="SAM" id="Phobius"/>
    </source>
</evidence>
<evidence type="ECO:0000313" key="11">
    <source>
        <dbReference type="EMBL" id="NCA59715.1"/>
    </source>
</evidence>
<proteinExistence type="predicted"/>
<evidence type="ECO:0000256" key="6">
    <source>
        <dbReference type="ARBA" id="ARBA00022777"/>
    </source>
</evidence>
<dbReference type="SUPFAM" id="SSF53850">
    <property type="entry name" value="Periplasmic binding protein-like II"/>
    <property type="match status" value="1"/>
</dbReference>
<dbReference type="Gene3D" id="3.40.190.10">
    <property type="entry name" value="Periplasmic binding protein-like II"/>
    <property type="match status" value="1"/>
</dbReference>
<organism evidence="11">
    <name type="scientific">Klebsiella pneumoniae</name>
    <dbReference type="NCBI Taxonomy" id="573"/>
    <lineage>
        <taxon>Bacteria</taxon>
        <taxon>Pseudomonadati</taxon>
        <taxon>Pseudomonadota</taxon>
        <taxon>Gammaproteobacteria</taxon>
        <taxon>Enterobacterales</taxon>
        <taxon>Enterobacteriaceae</taxon>
        <taxon>Klebsiella/Raoultella group</taxon>
        <taxon>Klebsiella</taxon>
        <taxon>Klebsiella pneumoniae complex</taxon>
    </lineage>
</organism>
<dbReference type="GO" id="GO:0000155">
    <property type="term" value="F:phosphorelay sensor kinase activity"/>
    <property type="evidence" value="ECO:0007669"/>
    <property type="project" value="InterPro"/>
</dbReference>
<evidence type="ECO:0000256" key="4">
    <source>
        <dbReference type="ARBA" id="ARBA00022679"/>
    </source>
</evidence>
<keyword evidence="3" id="KW-0597">Phosphoprotein</keyword>
<dbReference type="CDD" id="cd00082">
    <property type="entry name" value="HisKA"/>
    <property type="match status" value="1"/>
</dbReference>
<dbReference type="Pfam" id="PF02518">
    <property type="entry name" value="HATPase_c"/>
    <property type="match status" value="1"/>
</dbReference>
<dbReference type="SMART" id="SM00387">
    <property type="entry name" value="HATPase_c"/>
    <property type="match status" value="1"/>
</dbReference>
<dbReference type="CDD" id="cd00075">
    <property type="entry name" value="HATPase"/>
    <property type="match status" value="1"/>
</dbReference>
<protein>
    <recommendedName>
        <fullName evidence="2">histidine kinase</fullName>
        <ecNumber evidence="2">2.7.13.3</ecNumber>
    </recommendedName>
</protein>
<dbReference type="NCBIfam" id="NF040750">
    <property type="entry name" value="tetrathio_HK"/>
    <property type="match status" value="1"/>
</dbReference>
<dbReference type="Gene3D" id="3.30.565.10">
    <property type="entry name" value="Histidine kinase-like ATPase, C-terminal domain"/>
    <property type="match status" value="1"/>
</dbReference>